<name>A0ABQ9EMJ0_TEGGR</name>
<keyword evidence="2" id="KW-1185">Reference proteome</keyword>
<comment type="caution">
    <text evidence="1">The sequence shown here is derived from an EMBL/GenBank/DDBJ whole genome shotgun (WGS) entry which is preliminary data.</text>
</comment>
<protein>
    <submittedName>
        <fullName evidence="1">Uncharacterized protein</fullName>
    </submittedName>
</protein>
<feature type="non-terminal residue" evidence="1">
    <location>
        <position position="169"/>
    </location>
</feature>
<accession>A0ABQ9EMJ0</accession>
<evidence type="ECO:0000313" key="1">
    <source>
        <dbReference type="EMBL" id="KAJ8306468.1"/>
    </source>
</evidence>
<organism evidence="1 2">
    <name type="scientific">Tegillarca granosa</name>
    <name type="common">Malaysian cockle</name>
    <name type="synonym">Anadara granosa</name>
    <dbReference type="NCBI Taxonomy" id="220873"/>
    <lineage>
        <taxon>Eukaryota</taxon>
        <taxon>Metazoa</taxon>
        <taxon>Spiralia</taxon>
        <taxon>Lophotrochozoa</taxon>
        <taxon>Mollusca</taxon>
        <taxon>Bivalvia</taxon>
        <taxon>Autobranchia</taxon>
        <taxon>Pteriomorphia</taxon>
        <taxon>Arcoida</taxon>
        <taxon>Arcoidea</taxon>
        <taxon>Arcidae</taxon>
        <taxon>Tegillarca</taxon>
    </lineage>
</organism>
<dbReference type="Proteomes" id="UP001217089">
    <property type="component" value="Unassembled WGS sequence"/>
</dbReference>
<sequence>MAAQVALRRHQASEMTGPIKAKVKNATQVLNQRKLLQRNIRAIRQPPGNKHAGTDLKIKYPKRLTASQMNVPVPIINERMRKRRCFADKDLDAAMYEQERQMEYITSVNKQETIKQDMTKHLSLLESRGIPKEMSSQRALLQHLFPNYNQNVLELIWQGSEGNMERTIQ</sequence>
<reference evidence="1 2" key="1">
    <citation type="submission" date="2022-12" db="EMBL/GenBank/DDBJ databases">
        <title>Chromosome-level genome of Tegillarca granosa.</title>
        <authorList>
            <person name="Kim J."/>
        </authorList>
    </citation>
    <scope>NUCLEOTIDE SEQUENCE [LARGE SCALE GENOMIC DNA]</scope>
    <source>
        <strain evidence="1">Teg-2019</strain>
        <tissue evidence="1">Adductor muscle</tissue>
    </source>
</reference>
<gene>
    <name evidence="1" type="ORF">KUTeg_017013</name>
</gene>
<evidence type="ECO:0000313" key="2">
    <source>
        <dbReference type="Proteomes" id="UP001217089"/>
    </source>
</evidence>
<proteinExistence type="predicted"/>
<dbReference type="EMBL" id="JARBDR010000813">
    <property type="protein sequence ID" value="KAJ8306468.1"/>
    <property type="molecule type" value="Genomic_DNA"/>
</dbReference>